<gene>
    <name evidence="4" type="ORF">SAMD00023353_10800130</name>
</gene>
<protein>
    <recommendedName>
        <fullName evidence="3">DUF7708 domain-containing protein</fullName>
    </recommendedName>
</protein>
<dbReference type="Proteomes" id="UP000054516">
    <property type="component" value="Unassembled WGS sequence"/>
</dbReference>
<feature type="domain" description="DUF7708" evidence="3">
    <location>
        <begin position="92"/>
        <end position="224"/>
    </location>
</feature>
<proteinExistence type="predicted"/>
<keyword evidence="5" id="KW-1185">Reference proteome</keyword>
<dbReference type="AlphaFoldDB" id="A0A1W2TWY9"/>
<accession>A0A1W2TWY9</accession>
<organism evidence="4">
    <name type="scientific">Rosellinia necatrix</name>
    <name type="common">White root-rot fungus</name>
    <dbReference type="NCBI Taxonomy" id="77044"/>
    <lineage>
        <taxon>Eukaryota</taxon>
        <taxon>Fungi</taxon>
        <taxon>Dikarya</taxon>
        <taxon>Ascomycota</taxon>
        <taxon>Pezizomycotina</taxon>
        <taxon>Sordariomycetes</taxon>
        <taxon>Xylariomycetidae</taxon>
        <taxon>Xylariales</taxon>
        <taxon>Xylariaceae</taxon>
        <taxon>Rosellinia</taxon>
    </lineage>
</organism>
<sequence length="519" mass="59515">MAHLVNTSGGMRRSDTVHNDKLSKSELNQKQLRQQFMTKFSPKERSAFEIDTKEGFEIFWQTTVAARGDFDRRNDHGLARVSGKATRLLNSAAASWSNIAPILDIIKDVGSPFSGIAFGTIAFVFTVAQNRENMESQISATLKSIQDRLPGIETYRRIYQNNGEPDERLRLTIIDAYDCFIEFCIATVTFYTMNSFLRWVKAMGRSTSLDEKVLEVEKAIVNVRLVCEELLNKNVADIKDLNEELRRGHDGQKLERIGKLWQLDPHSPETELVNLKRHRDNIVAEFNDWYSRQRTPRDPLASIRDNHTFQSWRTSAGSRILLLIGHNRVRQATHCWLSPVALDVIGEHGMRGLRDPCVFYILGTQAVDDTFSCVVSALLFRLLSMNAEVLRDEEQYAELQAELQSYKNTSRLGSEPHVVQQSLGKVALRVLNLFDSASTVWIVLDRLDRCRGHESQNLHRKMLLKFLVKLVEDEGLRVRVRVLAVVNGVDWRLEDQQDEIDQTKKESTVFWTLEQAKHT</sequence>
<evidence type="ECO:0000313" key="5">
    <source>
        <dbReference type="Proteomes" id="UP000054516"/>
    </source>
</evidence>
<evidence type="ECO:0000256" key="2">
    <source>
        <dbReference type="SAM" id="MobiDB-lite"/>
    </source>
</evidence>
<name>A0A1W2TWY9_ROSNE</name>
<reference evidence="4" key="1">
    <citation type="submission" date="2016-03" db="EMBL/GenBank/DDBJ databases">
        <title>Draft genome sequence of Rosellinia necatrix.</title>
        <authorList>
            <person name="Kanematsu S."/>
        </authorList>
    </citation>
    <scope>NUCLEOTIDE SEQUENCE [LARGE SCALE GENOMIC DNA]</scope>
    <source>
        <strain evidence="4">W97</strain>
    </source>
</reference>
<dbReference type="EMBL" id="DF977553">
    <property type="protein sequence ID" value="GAP93212.2"/>
    <property type="molecule type" value="Genomic_DNA"/>
</dbReference>
<dbReference type="OMA" id="QCWLSPV"/>
<keyword evidence="1" id="KW-0175">Coiled coil</keyword>
<feature type="compositionally biased region" description="Basic and acidic residues" evidence="2">
    <location>
        <begin position="12"/>
        <end position="24"/>
    </location>
</feature>
<dbReference type="InterPro" id="IPR056125">
    <property type="entry name" value="DUF7708"/>
</dbReference>
<dbReference type="Pfam" id="PF24809">
    <property type="entry name" value="DUF7708"/>
    <property type="match status" value="1"/>
</dbReference>
<evidence type="ECO:0000259" key="3">
    <source>
        <dbReference type="Pfam" id="PF24809"/>
    </source>
</evidence>
<evidence type="ECO:0000313" key="4">
    <source>
        <dbReference type="EMBL" id="GAP93212.2"/>
    </source>
</evidence>
<dbReference type="OrthoDB" id="5389929at2759"/>
<evidence type="ECO:0000256" key="1">
    <source>
        <dbReference type="SAM" id="Coils"/>
    </source>
</evidence>
<dbReference type="STRING" id="77044.A0A1W2TWY9"/>
<feature type="region of interest" description="Disordered" evidence="2">
    <location>
        <begin position="1"/>
        <end position="24"/>
    </location>
</feature>
<feature type="coiled-coil region" evidence="1">
    <location>
        <begin position="382"/>
        <end position="409"/>
    </location>
</feature>